<dbReference type="GO" id="GO:0007165">
    <property type="term" value="P:signal transduction"/>
    <property type="evidence" value="ECO:0007669"/>
    <property type="project" value="TreeGrafter"/>
</dbReference>
<dbReference type="InterPro" id="IPR017441">
    <property type="entry name" value="Protein_kinase_ATP_BS"/>
</dbReference>
<evidence type="ECO:0000256" key="6">
    <source>
        <dbReference type="RuleBase" id="RU000304"/>
    </source>
</evidence>
<dbReference type="Gene3D" id="1.10.510.10">
    <property type="entry name" value="Transferase(Phosphotransferase) domain 1"/>
    <property type="match status" value="1"/>
</dbReference>
<accession>A0A8X8AXK9</accession>
<feature type="domain" description="Protein kinase" evidence="7">
    <location>
        <begin position="5"/>
        <end position="276"/>
    </location>
</feature>
<dbReference type="PROSITE" id="PS50011">
    <property type="entry name" value="PROTEIN_KINASE_DOM"/>
    <property type="match status" value="1"/>
</dbReference>
<evidence type="ECO:0000256" key="5">
    <source>
        <dbReference type="PROSITE-ProRule" id="PRU10141"/>
    </source>
</evidence>
<dbReference type="PANTHER" id="PTHR48011:SF29">
    <property type="entry name" value="PROTEIN KINASE DOMAIN-CONTAINING PROTEIN"/>
    <property type="match status" value="1"/>
</dbReference>
<reference evidence="8 9" key="1">
    <citation type="submission" date="2020-02" db="EMBL/GenBank/DDBJ databases">
        <authorList>
            <person name="Ma Q."/>
            <person name="Huang Y."/>
            <person name="Song X."/>
            <person name="Pei D."/>
        </authorList>
    </citation>
    <scope>NUCLEOTIDE SEQUENCE [LARGE SCALE GENOMIC DNA]</scope>
    <source>
        <strain evidence="8">Sxm20200214</strain>
        <tissue evidence="8">Leaf</tissue>
    </source>
</reference>
<evidence type="ECO:0000256" key="4">
    <source>
        <dbReference type="ARBA" id="ARBA00022840"/>
    </source>
</evidence>
<evidence type="ECO:0000259" key="7">
    <source>
        <dbReference type="PROSITE" id="PS50011"/>
    </source>
</evidence>
<dbReference type="OrthoDB" id="1300748at2759"/>
<organism evidence="8 9">
    <name type="scientific">Brassica carinata</name>
    <name type="common">Ethiopian mustard</name>
    <name type="synonym">Abyssinian cabbage</name>
    <dbReference type="NCBI Taxonomy" id="52824"/>
    <lineage>
        <taxon>Eukaryota</taxon>
        <taxon>Viridiplantae</taxon>
        <taxon>Streptophyta</taxon>
        <taxon>Embryophyta</taxon>
        <taxon>Tracheophyta</taxon>
        <taxon>Spermatophyta</taxon>
        <taxon>Magnoliopsida</taxon>
        <taxon>eudicotyledons</taxon>
        <taxon>Gunneridae</taxon>
        <taxon>Pentapetalae</taxon>
        <taxon>rosids</taxon>
        <taxon>malvids</taxon>
        <taxon>Brassicales</taxon>
        <taxon>Brassicaceae</taxon>
        <taxon>Brassiceae</taxon>
        <taxon>Brassica</taxon>
    </lineage>
</organism>
<dbReference type="InterPro" id="IPR011009">
    <property type="entry name" value="Kinase-like_dom_sf"/>
</dbReference>
<feature type="binding site" evidence="5">
    <location>
        <position position="40"/>
    </location>
    <ligand>
        <name>ATP</name>
        <dbReference type="ChEBI" id="CHEBI:30616"/>
    </ligand>
</feature>
<dbReference type="AlphaFoldDB" id="A0A8X8AXK9"/>
<dbReference type="InterPro" id="IPR008271">
    <property type="entry name" value="Ser/Thr_kinase_AS"/>
</dbReference>
<keyword evidence="3" id="KW-0418">Kinase</keyword>
<keyword evidence="4 5" id="KW-0067">ATP-binding</keyword>
<dbReference type="EMBL" id="JAAMPC010000004">
    <property type="protein sequence ID" value="KAG2314453.1"/>
    <property type="molecule type" value="Genomic_DNA"/>
</dbReference>
<keyword evidence="6" id="KW-0723">Serine/threonine-protein kinase</keyword>
<dbReference type="SMART" id="SM00220">
    <property type="entry name" value="S_TKc"/>
    <property type="match status" value="1"/>
</dbReference>
<dbReference type="PROSITE" id="PS00108">
    <property type="entry name" value="PROTEIN_KINASE_ST"/>
    <property type="match status" value="1"/>
</dbReference>
<dbReference type="PANTHER" id="PTHR48011">
    <property type="entry name" value="CCR4-NOT TRANSCRIPTIONAL COMPLEX SUBUNIT CAF120-RELATED"/>
    <property type="match status" value="1"/>
</dbReference>
<keyword evidence="9" id="KW-1185">Reference proteome</keyword>
<comment type="similarity">
    <text evidence="6">Belongs to the protein kinase superfamily.</text>
</comment>
<keyword evidence="1" id="KW-0808">Transferase</keyword>
<name>A0A8X8AXK9_BRACI</name>
<dbReference type="InterPro" id="IPR000719">
    <property type="entry name" value="Prot_kinase_dom"/>
</dbReference>
<sequence>MQWNEEFVGFLGEGTFGCVNLVRYSNPNDNEGSSYLSAVKSSYEVDYDNLQSELQILLELRGYPNIVTCFGDSLEERFSRLGEKLYRLQLEYASEGSLSAFMDKYADRKLPEPLIKDFTWMILQGLVSVHGHGYVHCDIKPENLLVFPSSATSSYEIKIADFGNALEVGEVPKFWRSEVPWMGTAIYMSPESVRDGVADMSLDLWSVGCLVLEMYTGVTPWEGVDLDLLATRLRCGEAPEIPESLPSDAKDFIQTCFSREPEERGSASELLSHPFLSLPEVDVEEEKKTEDETRNSFLSKLFKLGIKRRSSKKKPTTDAGSVSDQEPLKLRFCKTKATQYMRTLNKVLRLKFMPLKKSTYFRLVSVH</sequence>
<protein>
    <recommendedName>
        <fullName evidence="7">Protein kinase domain-containing protein</fullName>
    </recommendedName>
</protein>
<evidence type="ECO:0000256" key="1">
    <source>
        <dbReference type="ARBA" id="ARBA00022679"/>
    </source>
</evidence>
<dbReference type="GO" id="GO:0004674">
    <property type="term" value="F:protein serine/threonine kinase activity"/>
    <property type="evidence" value="ECO:0007669"/>
    <property type="project" value="UniProtKB-KW"/>
</dbReference>
<evidence type="ECO:0000313" key="9">
    <source>
        <dbReference type="Proteomes" id="UP000886595"/>
    </source>
</evidence>
<dbReference type="SUPFAM" id="SSF56112">
    <property type="entry name" value="Protein kinase-like (PK-like)"/>
    <property type="match status" value="1"/>
</dbReference>
<gene>
    <name evidence="8" type="ORF">Bca52824_017575</name>
</gene>
<dbReference type="Pfam" id="PF00069">
    <property type="entry name" value="Pkinase"/>
    <property type="match status" value="1"/>
</dbReference>
<evidence type="ECO:0000313" key="8">
    <source>
        <dbReference type="EMBL" id="KAG2314453.1"/>
    </source>
</evidence>
<dbReference type="PROSITE" id="PS00107">
    <property type="entry name" value="PROTEIN_KINASE_ATP"/>
    <property type="match status" value="1"/>
</dbReference>
<evidence type="ECO:0000256" key="3">
    <source>
        <dbReference type="ARBA" id="ARBA00022777"/>
    </source>
</evidence>
<dbReference type="Proteomes" id="UP000886595">
    <property type="component" value="Unassembled WGS sequence"/>
</dbReference>
<keyword evidence="2 5" id="KW-0547">Nucleotide-binding</keyword>
<dbReference type="Gene3D" id="3.30.200.20">
    <property type="entry name" value="Phosphorylase Kinase, domain 1"/>
    <property type="match status" value="1"/>
</dbReference>
<comment type="caution">
    <text evidence="8">The sequence shown here is derived from an EMBL/GenBank/DDBJ whole genome shotgun (WGS) entry which is preliminary data.</text>
</comment>
<dbReference type="InterPro" id="IPR052751">
    <property type="entry name" value="Plant_MAPKKK"/>
</dbReference>
<dbReference type="GO" id="GO:0005524">
    <property type="term" value="F:ATP binding"/>
    <property type="evidence" value="ECO:0007669"/>
    <property type="project" value="UniProtKB-UniRule"/>
</dbReference>
<proteinExistence type="inferred from homology"/>
<evidence type="ECO:0000256" key="2">
    <source>
        <dbReference type="ARBA" id="ARBA00022741"/>
    </source>
</evidence>